<keyword evidence="6" id="KW-0732">Signal</keyword>
<protein>
    <recommendedName>
        <fullName evidence="7">TonB C-terminal domain-containing protein</fullName>
    </recommendedName>
</protein>
<dbReference type="STRING" id="1316936.K678_07852"/>
<dbReference type="SUPFAM" id="SSF74653">
    <property type="entry name" value="TolA/TonB C-terminal domain"/>
    <property type="match status" value="1"/>
</dbReference>
<dbReference type="PROSITE" id="PS52015">
    <property type="entry name" value="TONB_CTD"/>
    <property type="match status" value="1"/>
</dbReference>
<feature type="region of interest" description="Disordered" evidence="5">
    <location>
        <begin position="47"/>
        <end position="89"/>
    </location>
</feature>
<reference evidence="8 9" key="1">
    <citation type="submission" date="2013-04" db="EMBL/GenBank/DDBJ databases">
        <authorList>
            <person name="Kuznetsov B."/>
            <person name="Ivanovsky R."/>
        </authorList>
    </citation>
    <scope>NUCLEOTIDE SEQUENCE [LARGE SCALE GENOMIC DNA]</scope>
    <source>
        <strain evidence="8 9">MGU-K5</strain>
    </source>
</reference>
<evidence type="ECO:0000256" key="3">
    <source>
        <dbReference type="ARBA" id="ARBA00022989"/>
    </source>
</evidence>
<feature type="signal peptide" evidence="6">
    <location>
        <begin position="1"/>
        <end position="23"/>
    </location>
</feature>
<name>S9SBK1_MAGFU</name>
<gene>
    <name evidence="8" type="ORF">K678_07852</name>
</gene>
<feature type="compositionally biased region" description="Pro residues" evidence="5">
    <location>
        <begin position="47"/>
        <end position="69"/>
    </location>
</feature>
<comment type="subcellular location">
    <subcellularLocation>
        <location evidence="1">Membrane</location>
        <topology evidence="1">Single-pass membrane protein</topology>
    </subcellularLocation>
</comment>
<evidence type="ECO:0000256" key="5">
    <source>
        <dbReference type="SAM" id="MobiDB-lite"/>
    </source>
</evidence>
<feature type="compositionally biased region" description="Low complexity" evidence="5">
    <location>
        <begin position="74"/>
        <end position="89"/>
    </location>
</feature>
<evidence type="ECO:0000256" key="1">
    <source>
        <dbReference type="ARBA" id="ARBA00004167"/>
    </source>
</evidence>
<evidence type="ECO:0000256" key="6">
    <source>
        <dbReference type="SAM" id="SignalP"/>
    </source>
</evidence>
<dbReference type="Gene3D" id="3.30.1150.10">
    <property type="match status" value="1"/>
</dbReference>
<evidence type="ECO:0000259" key="7">
    <source>
        <dbReference type="PROSITE" id="PS52015"/>
    </source>
</evidence>
<dbReference type="AlphaFoldDB" id="S9SBK1"/>
<evidence type="ECO:0000256" key="4">
    <source>
        <dbReference type="ARBA" id="ARBA00023136"/>
    </source>
</evidence>
<feature type="region of interest" description="Disordered" evidence="5">
    <location>
        <begin position="101"/>
        <end position="127"/>
    </location>
</feature>
<feature type="chain" id="PRO_5004569441" description="TonB C-terminal domain-containing protein" evidence="6">
    <location>
        <begin position="24"/>
        <end position="216"/>
    </location>
</feature>
<accession>S9SBK1</accession>
<proteinExistence type="predicted"/>
<keyword evidence="3" id="KW-1133">Transmembrane helix</keyword>
<evidence type="ECO:0000256" key="2">
    <source>
        <dbReference type="ARBA" id="ARBA00022692"/>
    </source>
</evidence>
<feature type="compositionally biased region" description="Polar residues" evidence="5">
    <location>
        <begin position="111"/>
        <end position="120"/>
    </location>
</feature>
<dbReference type="Pfam" id="PF13103">
    <property type="entry name" value="TonB_2"/>
    <property type="match status" value="1"/>
</dbReference>
<dbReference type="Proteomes" id="UP000015350">
    <property type="component" value="Unassembled WGS sequence"/>
</dbReference>
<evidence type="ECO:0000313" key="9">
    <source>
        <dbReference type="Proteomes" id="UP000015350"/>
    </source>
</evidence>
<keyword evidence="4" id="KW-0472">Membrane</keyword>
<evidence type="ECO:0000313" key="8">
    <source>
        <dbReference type="EMBL" id="EPY02079.1"/>
    </source>
</evidence>
<sequence>MLLSLAGHGAVLGWIAAASPVPAQPSQGDPAIVSVVELIPPPIAPVAPSPPPEVRSPPPVASDPAVVPPRPRRAAAAAPQAKAAPPPVAVGAEAVPMEAKENVSEAALTANAPSSGTTSVAAEPGEDETARRYAETVWRHLLAHRPRGLRLKGSVVLAFTLSRQGAVIQAAIARSSGAETLDQAVLEGLAAAAPFPAPPAVIGDAGLSFTVPVQVR</sequence>
<dbReference type="EMBL" id="AQPH01000022">
    <property type="protein sequence ID" value="EPY02079.1"/>
    <property type="molecule type" value="Genomic_DNA"/>
</dbReference>
<dbReference type="GO" id="GO:0055085">
    <property type="term" value="P:transmembrane transport"/>
    <property type="evidence" value="ECO:0007669"/>
    <property type="project" value="InterPro"/>
</dbReference>
<dbReference type="NCBIfam" id="TIGR01352">
    <property type="entry name" value="tonB_Cterm"/>
    <property type="match status" value="1"/>
</dbReference>
<dbReference type="InterPro" id="IPR037682">
    <property type="entry name" value="TonB_C"/>
</dbReference>
<comment type="caution">
    <text evidence="8">The sequence shown here is derived from an EMBL/GenBank/DDBJ whole genome shotgun (WGS) entry which is preliminary data.</text>
</comment>
<feature type="domain" description="TonB C-terminal" evidence="7">
    <location>
        <begin position="127"/>
        <end position="216"/>
    </location>
</feature>
<dbReference type="eggNOG" id="COG0810">
    <property type="taxonomic scope" value="Bacteria"/>
</dbReference>
<dbReference type="GO" id="GO:0016020">
    <property type="term" value="C:membrane"/>
    <property type="evidence" value="ECO:0007669"/>
    <property type="project" value="UniProtKB-SubCell"/>
</dbReference>
<dbReference type="InterPro" id="IPR006260">
    <property type="entry name" value="TonB/TolA_C"/>
</dbReference>
<keyword evidence="2" id="KW-0812">Transmembrane</keyword>
<organism evidence="8 9">
    <name type="scientific">Magnetospirillum fulvum MGU-K5</name>
    <dbReference type="NCBI Taxonomy" id="1316936"/>
    <lineage>
        <taxon>Bacteria</taxon>
        <taxon>Pseudomonadati</taxon>
        <taxon>Pseudomonadota</taxon>
        <taxon>Alphaproteobacteria</taxon>
        <taxon>Rhodospirillales</taxon>
        <taxon>Rhodospirillaceae</taxon>
        <taxon>Magnetospirillum</taxon>
    </lineage>
</organism>